<dbReference type="InterPro" id="IPR011230">
    <property type="entry name" value="PAP14/16/28/29"/>
</dbReference>
<evidence type="ECO:0000313" key="3">
    <source>
        <dbReference type="Proteomes" id="UP000236725"/>
    </source>
</evidence>
<dbReference type="InterPro" id="IPR004843">
    <property type="entry name" value="Calcineurin-like_PHP"/>
</dbReference>
<feature type="domain" description="Calcineurin-like phosphoesterase" evidence="1">
    <location>
        <begin position="35"/>
        <end position="265"/>
    </location>
</feature>
<protein>
    <submittedName>
        <fullName evidence="2">Calcineurin-like phosphoesterase</fullName>
    </submittedName>
</protein>
<accession>A0A8G2BV35</accession>
<dbReference type="GO" id="GO:0005737">
    <property type="term" value="C:cytoplasm"/>
    <property type="evidence" value="ECO:0007669"/>
    <property type="project" value="TreeGrafter"/>
</dbReference>
<keyword evidence="3" id="KW-1185">Reference proteome</keyword>
<dbReference type="SUPFAM" id="SSF56300">
    <property type="entry name" value="Metallo-dependent phosphatases"/>
    <property type="match status" value="1"/>
</dbReference>
<dbReference type="PANTHER" id="PTHR32440:SF11">
    <property type="entry name" value="METALLOPHOSPHOESTERASE DOMAIN-CONTAINING PROTEIN"/>
    <property type="match status" value="1"/>
</dbReference>
<proteinExistence type="predicted"/>
<reference evidence="2 3" key="1">
    <citation type="submission" date="2016-10" db="EMBL/GenBank/DDBJ databases">
        <authorList>
            <person name="Varghese N."/>
            <person name="Submissions S."/>
        </authorList>
    </citation>
    <scope>NUCLEOTIDE SEQUENCE [LARGE SCALE GENOMIC DNA]</scope>
    <source>
        <strain evidence="2 3">DSM 29073</strain>
    </source>
</reference>
<gene>
    <name evidence="2" type="ORF">SAMN05444001_104105</name>
</gene>
<dbReference type="RefSeq" id="WP_099464438.1">
    <property type="nucleotide sequence ID" value="NZ_FNVS01000004.1"/>
</dbReference>
<comment type="caution">
    <text evidence="2">The sequence shown here is derived from an EMBL/GenBank/DDBJ whole genome shotgun (WGS) entry which is preliminary data.</text>
</comment>
<sequence length="331" mass="36990">MDLKKIVALGLLCLGVCSLGYAQKPELKFNKDKTFKIVQFTDLHVVWQDQRSDIAFERMNQVLDVEKPDLVVFTGDIIYSKPADQNLRNVLKTVSDRKIPFAITFGNHDHEQGMTNDQLFAAVADMPYNITVDEVPEISGTGNCALPVKSSDGNKTAAVLYCFDSNAYSGLEGVDGYDYIKFDQINWYLNRSAGFTKNNGGEVLPALAFFHIALPEYAQAASDMASCMYGIRKEVVCCSPLNSGLFTAMKQSKDVMGVFVGHDHDDDYAVYWKGILLAYGRFTGGNTEYNHVPNGARVIEMKEGERSFRSWIRTKAGVEQETTFPNDFVRK</sequence>
<dbReference type="Pfam" id="PF00149">
    <property type="entry name" value="Metallophos"/>
    <property type="match status" value="1"/>
</dbReference>
<dbReference type="EMBL" id="FNVS01000004">
    <property type="protein sequence ID" value="SEF66586.1"/>
    <property type="molecule type" value="Genomic_DNA"/>
</dbReference>
<dbReference type="Gene3D" id="3.60.21.10">
    <property type="match status" value="1"/>
</dbReference>
<dbReference type="InterPro" id="IPR029052">
    <property type="entry name" value="Metallo-depent_PP-like"/>
</dbReference>
<dbReference type="GO" id="GO:0016788">
    <property type="term" value="F:hydrolase activity, acting on ester bonds"/>
    <property type="evidence" value="ECO:0007669"/>
    <property type="project" value="TreeGrafter"/>
</dbReference>
<name>A0A8G2BV35_9BACT</name>
<dbReference type="PIRSF" id="PIRSF030250">
    <property type="entry name" value="Ptase_At2g46880"/>
    <property type="match status" value="1"/>
</dbReference>
<dbReference type="AlphaFoldDB" id="A0A8G2BV35"/>
<evidence type="ECO:0000313" key="2">
    <source>
        <dbReference type="EMBL" id="SEF66586.1"/>
    </source>
</evidence>
<organism evidence="2 3">
    <name type="scientific">Parabacteroides chinchillae</name>
    <dbReference type="NCBI Taxonomy" id="871327"/>
    <lineage>
        <taxon>Bacteria</taxon>
        <taxon>Pseudomonadati</taxon>
        <taxon>Bacteroidota</taxon>
        <taxon>Bacteroidia</taxon>
        <taxon>Bacteroidales</taxon>
        <taxon>Tannerellaceae</taxon>
        <taxon>Parabacteroides</taxon>
    </lineage>
</organism>
<evidence type="ECO:0000259" key="1">
    <source>
        <dbReference type="Pfam" id="PF00149"/>
    </source>
</evidence>
<dbReference type="CDD" id="cd07383">
    <property type="entry name" value="MPP_Dcr2"/>
    <property type="match status" value="1"/>
</dbReference>
<dbReference type="PANTHER" id="PTHR32440">
    <property type="entry name" value="PHOSPHATASE DCR2-RELATED-RELATED"/>
    <property type="match status" value="1"/>
</dbReference>
<dbReference type="Proteomes" id="UP000236725">
    <property type="component" value="Unassembled WGS sequence"/>
</dbReference>